<keyword evidence="2" id="KW-1185">Reference proteome</keyword>
<dbReference type="EMBL" id="VHSG01000019">
    <property type="protein sequence ID" value="TQV72720.1"/>
    <property type="molecule type" value="Genomic_DNA"/>
</dbReference>
<proteinExistence type="predicted"/>
<dbReference type="Gene3D" id="3.30.300.20">
    <property type="match status" value="2"/>
</dbReference>
<dbReference type="Pfam" id="PF02566">
    <property type="entry name" value="OsmC"/>
    <property type="match status" value="1"/>
</dbReference>
<protein>
    <submittedName>
        <fullName evidence="1">OsmC family protein</fullName>
    </submittedName>
</protein>
<dbReference type="AlphaFoldDB" id="A0A545T664"/>
<dbReference type="SUPFAM" id="SSF82784">
    <property type="entry name" value="OsmC-like"/>
    <property type="match status" value="2"/>
</dbReference>
<name>A0A545T664_9GAMM</name>
<gene>
    <name evidence="1" type="ORF">FKG94_18715</name>
</gene>
<evidence type="ECO:0000313" key="2">
    <source>
        <dbReference type="Proteomes" id="UP000319732"/>
    </source>
</evidence>
<sequence length="394" mass="42457">MTSTTEHKATPIEQRDTPLVFPVEHPQHPLVAPATAGRAGIRVAARALPGMQKEALCAYGPSGTVWRMVCDEGPYLNGTDLAPPPLAFFSAGMAAYTASALRREAARQECELTDLHIIQDNKYTMEGSALRGTMIAGALPVGLTIDAEVSDGRAGLPDLVRDALVLSPVDALMRDKLVDTFSITLNGEQIPTGKVVDSPAPVPEPPAALFDESDQPQADMFPEPLIAKLSSTDSVFEANHGAGAALKDQQKRELHIRSDLHLRSDGLKQIRVQIFKPIGSVFQFLADDPPQAGSSGRAPTGLTYLSAGLAFCFMTQIGRYADIAKKQVDSYSVIQDTLFDPVAGKTLPVDTHTYLETPESADTARHIVDMAEQTCFLHGACRTSNKTRIRIKDL</sequence>
<comment type="caution">
    <text evidence="1">The sequence shown here is derived from an EMBL/GenBank/DDBJ whole genome shotgun (WGS) entry which is preliminary data.</text>
</comment>
<reference evidence="1 2" key="1">
    <citation type="submission" date="2019-06" db="EMBL/GenBank/DDBJ databases">
        <title>Whole genome sequence for Cellvibrionaceae sp. R142.</title>
        <authorList>
            <person name="Wang G."/>
        </authorList>
    </citation>
    <scope>NUCLEOTIDE SEQUENCE [LARGE SCALE GENOMIC DNA]</scope>
    <source>
        <strain evidence="1 2">R142</strain>
    </source>
</reference>
<dbReference type="InterPro" id="IPR036102">
    <property type="entry name" value="OsmC/Ohrsf"/>
</dbReference>
<dbReference type="OrthoDB" id="5540854at2"/>
<dbReference type="RefSeq" id="WP_142928450.1">
    <property type="nucleotide sequence ID" value="NZ_ML660098.1"/>
</dbReference>
<dbReference type="InterPro" id="IPR003718">
    <property type="entry name" value="OsmC/Ohr_fam"/>
</dbReference>
<dbReference type="Proteomes" id="UP000319732">
    <property type="component" value="Unassembled WGS sequence"/>
</dbReference>
<evidence type="ECO:0000313" key="1">
    <source>
        <dbReference type="EMBL" id="TQV72720.1"/>
    </source>
</evidence>
<dbReference type="InterPro" id="IPR015946">
    <property type="entry name" value="KH_dom-like_a/b"/>
</dbReference>
<organism evidence="1 2">
    <name type="scientific">Exilibacterium tricleocarpae</name>
    <dbReference type="NCBI Taxonomy" id="2591008"/>
    <lineage>
        <taxon>Bacteria</taxon>
        <taxon>Pseudomonadati</taxon>
        <taxon>Pseudomonadota</taxon>
        <taxon>Gammaproteobacteria</taxon>
        <taxon>Cellvibrionales</taxon>
        <taxon>Cellvibrionaceae</taxon>
        <taxon>Exilibacterium</taxon>
    </lineage>
</organism>
<accession>A0A545T664</accession>